<evidence type="ECO:0000256" key="5">
    <source>
        <dbReference type="ARBA" id="ARBA00023328"/>
    </source>
</evidence>
<dbReference type="Pfam" id="PF05033">
    <property type="entry name" value="Pre-SET"/>
    <property type="match status" value="1"/>
</dbReference>
<comment type="subcellular location">
    <subcellularLocation>
        <location evidence="1">Chromosome</location>
        <location evidence="1">Centromere</location>
    </subcellularLocation>
    <subcellularLocation>
        <location evidence="6">Nucleus</location>
    </subcellularLocation>
</comment>
<evidence type="ECO:0000313" key="11">
    <source>
        <dbReference type="EMBL" id="OAP08646.1"/>
    </source>
</evidence>
<dbReference type="SMART" id="SM00466">
    <property type="entry name" value="SRA"/>
    <property type="match status" value="1"/>
</dbReference>
<dbReference type="PROSITE" id="PS51575">
    <property type="entry name" value="SAM_MT43_SUVAR39_2"/>
    <property type="match status" value="1"/>
</dbReference>
<reference evidence="12" key="1">
    <citation type="journal article" date="2016" name="Proc. Natl. Acad. Sci. U.S.A.">
        <title>Chromosome-level assembly of Arabidopsis thaliana Ler reveals the extent of translocation and inversion polymorphisms.</title>
        <authorList>
            <person name="Zapata L."/>
            <person name="Ding J."/>
            <person name="Willing E.M."/>
            <person name="Hartwig B."/>
            <person name="Bezdan D."/>
            <person name="Jiao W.B."/>
            <person name="Patel V."/>
            <person name="Velikkakam James G."/>
            <person name="Koornneef M."/>
            <person name="Ossowski S."/>
            <person name="Schneeberger K."/>
        </authorList>
    </citation>
    <scope>NUCLEOTIDE SEQUENCE [LARGE SCALE GENOMIC DNA]</scope>
    <source>
        <strain evidence="12">cv. Landsberg erecta</strain>
    </source>
</reference>
<feature type="domain" description="SET" evidence="8">
    <location>
        <begin position="541"/>
        <end position="684"/>
    </location>
</feature>
<dbReference type="Gene3D" id="2.30.280.10">
    <property type="entry name" value="SRA-YDG"/>
    <property type="match status" value="1"/>
</dbReference>
<dbReference type="InterPro" id="IPR003105">
    <property type="entry name" value="SRA_YDG"/>
</dbReference>
<dbReference type="InterPro" id="IPR051357">
    <property type="entry name" value="H3K9_HMTase_SUVAR3-9"/>
</dbReference>
<name>A0A178VS28_ARATH</name>
<dbReference type="SMART" id="SM00317">
    <property type="entry name" value="SET"/>
    <property type="match status" value="1"/>
</dbReference>
<sequence length="697" mass="78009">MRNSSVDKLRQPRSNANTLRPDPIRDPNSFRIRSPGVVSVFGSLGRMSTLLPFPDLNLMPDSQSSTAGTTAGDTVVTGKLEVKSEPIEEWQTPPSSTSDQSANTDLIAEFIRISELFRSAFKPLQVKGLDGVSVYGLDSGAIVAVPEEENRELIEPPPGFKDNRVSTVVVSPKFERPRELARIAILGHEQRKELRQVMKRTRMTYESLRIHLMAESMKNHVLGQGRRRRSDMAAAYIMRDRGLWLNYDKHIVGPVTGVEVGDIFFYRMELCVLGLHGQTQAGIDCLTAERSATGEPIATSIVVSGGYEDDEDTGDVLVYTGHGGQDHQHKQCDNQRLVGGNLGMERSMHYGIEVRVIRGIKYENSISSKVYVYDGLYKIVDWWFAVGKSGFGVFKFRLVRIEGQPMMGSAVMRFAQTLRNKPLMVRPTGYVSFDLSNKKENVPVFLYNDVDGDQEPRHYEYIAKAVFPPGIFGQGGISRTGCECKLSCTDDCLCARKNGGEFAYDDNGHLLKGKHVVFECGEFCTCGPSCKSRVTQKGLRNRLEVFRSKETGWGVRTLDLIEAGAFICEYAGVVVTRLQAEILSMNGDVMVYPGRFTDQWRNWGDLSQVYPDFVRPNYPSLPPLDFSMDVSRMRNVACYISHSKEPNVMVQFVLHDHNHLMFPRVMLFALENISPLAELSLDYGLADEVNGKLAICN</sequence>
<dbReference type="PANTHER" id="PTHR45660">
    <property type="entry name" value="HISTONE-LYSINE N-METHYLTRANSFERASE SETMAR"/>
    <property type="match status" value="1"/>
</dbReference>
<feature type="domain" description="Pre-SET" evidence="9">
    <location>
        <begin position="480"/>
        <end position="538"/>
    </location>
</feature>
<dbReference type="InterPro" id="IPR015947">
    <property type="entry name" value="PUA-like_sf"/>
</dbReference>
<gene>
    <name evidence="11" type="ordered locus">AXX17_At2g29740</name>
</gene>
<keyword evidence="2" id="KW-0158">Chromosome</keyword>
<keyword evidence="4 6" id="KW-0539">Nucleus</keyword>
<evidence type="ECO:0000256" key="4">
    <source>
        <dbReference type="ARBA" id="ARBA00023242"/>
    </source>
</evidence>
<dbReference type="EMBL" id="LUHQ01000002">
    <property type="protein sequence ID" value="OAP08646.1"/>
    <property type="molecule type" value="Genomic_DNA"/>
</dbReference>
<keyword evidence="3" id="KW-0156">Chromatin regulator</keyword>
<dbReference type="Pfam" id="PF00856">
    <property type="entry name" value="SET"/>
    <property type="match status" value="1"/>
</dbReference>
<dbReference type="PROSITE" id="PS50867">
    <property type="entry name" value="PRE_SET"/>
    <property type="match status" value="1"/>
</dbReference>
<evidence type="ECO:0000256" key="1">
    <source>
        <dbReference type="ARBA" id="ARBA00004584"/>
    </source>
</evidence>
<proteinExistence type="predicted"/>
<keyword evidence="5" id="KW-0137">Centromere</keyword>
<comment type="caution">
    <text evidence="11">The sequence shown here is derived from an EMBL/GenBank/DDBJ whole genome shotgun (WGS) entry which is preliminary data.</text>
</comment>
<feature type="compositionally biased region" description="Basic and acidic residues" evidence="7">
    <location>
        <begin position="1"/>
        <end position="10"/>
    </location>
</feature>
<dbReference type="SUPFAM" id="SSF88697">
    <property type="entry name" value="PUA domain-like"/>
    <property type="match status" value="1"/>
</dbReference>
<dbReference type="GO" id="GO:0005634">
    <property type="term" value="C:nucleus"/>
    <property type="evidence" value="ECO:0007669"/>
    <property type="project" value="UniProtKB-SubCell"/>
</dbReference>
<dbReference type="SMART" id="SM00468">
    <property type="entry name" value="PreSET"/>
    <property type="match status" value="1"/>
</dbReference>
<dbReference type="Proteomes" id="UP000078284">
    <property type="component" value="Chromosome 2"/>
</dbReference>
<dbReference type="ExpressionAtlas" id="A0A178VS28">
    <property type="expression patterns" value="baseline and differential"/>
</dbReference>
<dbReference type="Pfam" id="PF02182">
    <property type="entry name" value="SAD_SRA"/>
    <property type="match status" value="1"/>
</dbReference>
<evidence type="ECO:0000259" key="8">
    <source>
        <dbReference type="PROSITE" id="PS50280"/>
    </source>
</evidence>
<feature type="domain" description="YDG" evidence="10">
    <location>
        <begin position="253"/>
        <end position="400"/>
    </location>
</feature>
<dbReference type="FunFam" id="2.30.280.10:FF:000003">
    <property type="entry name" value="Histone-lysine N-methyltransferase, H3 lysine-9 specific SUVH5"/>
    <property type="match status" value="1"/>
</dbReference>
<organism evidence="11 12">
    <name type="scientific">Arabidopsis thaliana</name>
    <name type="common">Mouse-ear cress</name>
    <dbReference type="NCBI Taxonomy" id="3702"/>
    <lineage>
        <taxon>Eukaryota</taxon>
        <taxon>Viridiplantae</taxon>
        <taxon>Streptophyta</taxon>
        <taxon>Embryophyta</taxon>
        <taxon>Tracheophyta</taxon>
        <taxon>Spermatophyta</taxon>
        <taxon>Magnoliopsida</taxon>
        <taxon>eudicotyledons</taxon>
        <taxon>Gunneridae</taxon>
        <taxon>Pentapetalae</taxon>
        <taxon>rosids</taxon>
        <taxon>malvids</taxon>
        <taxon>Brassicales</taxon>
        <taxon>Brassicaceae</taxon>
        <taxon>Camelineae</taxon>
        <taxon>Arabidopsis</taxon>
    </lineage>
</organism>
<protein>
    <submittedName>
        <fullName evidence="11">SUVH2</fullName>
    </submittedName>
</protein>
<evidence type="ECO:0000256" key="2">
    <source>
        <dbReference type="ARBA" id="ARBA00022454"/>
    </source>
</evidence>
<dbReference type="Gene3D" id="2.170.270.10">
    <property type="entry name" value="SET domain"/>
    <property type="match status" value="1"/>
</dbReference>
<dbReference type="GO" id="GO:0042054">
    <property type="term" value="F:histone methyltransferase activity"/>
    <property type="evidence" value="ECO:0007669"/>
    <property type="project" value="InterPro"/>
</dbReference>
<dbReference type="InterPro" id="IPR001214">
    <property type="entry name" value="SET_dom"/>
</dbReference>
<accession>A0A178VS28</accession>
<dbReference type="GO" id="GO:0008270">
    <property type="term" value="F:zinc ion binding"/>
    <property type="evidence" value="ECO:0007669"/>
    <property type="project" value="InterPro"/>
</dbReference>
<evidence type="ECO:0000256" key="3">
    <source>
        <dbReference type="ARBA" id="ARBA00022853"/>
    </source>
</evidence>
<dbReference type="InterPro" id="IPR046341">
    <property type="entry name" value="SET_dom_sf"/>
</dbReference>
<dbReference type="GO" id="GO:0000775">
    <property type="term" value="C:chromosome, centromeric region"/>
    <property type="evidence" value="ECO:0007669"/>
    <property type="project" value="UniProtKB-SubCell"/>
</dbReference>
<feature type="region of interest" description="Disordered" evidence="7">
    <location>
        <begin position="1"/>
        <end position="28"/>
    </location>
</feature>
<dbReference type="InterPro" id="IPR025794">
    <property type="entry name" value="H3-K9-MeTrfase_plant"/>
</dbReference>
<dbReference type="SUPFAM" id="SSF82199">
    <property type="entry name" value="SET domain"/>
    <property type="match status" value="1"/>
</dbReference>
<dbReference type="InterPro" id="IPR007728">
    <property type="entry name" value="Pre-SET_dom"/>
</dbReference>
<dbReference type="PANTHER" id="PTHR45660:SF81">
    <property type="entry name" value="HISTONE-LYSINE N-METHYLTRANSFERASE FAMILY MEMBER SUVH2"/>
    <property type="match status" value="1"/>
</dbReference>
<dbReference type="InterPro" id="IPR036987">
    <property type="entry name" value="SRA-YDG_sf"/>
</dbReference>
<evidence type="ECO:0000256" key="7">
    <source>
        <dbReference type="SAM" id="MobiDB-lite"/>
    </source>
</evidence>
<dbReference type="AlphaFoldDB" id="A0A178VS28"/>
<evidence type="ECO:0000313" key="12">
    <source>
        <dbReference type="Proteomes" id="UP000078284"/>
    </source>
</evidence>
<dbReference type="PROSITE" id="PS50280">
    <property type="entry name" value="SET"/>
    <property type="match status" value="1"/>
</dbReference>
<dbReference type="PROSITE" id="PS50890">
    <property type="entry name" value="PUA"/>
    <property type="match status" value="1"/>
</dbReference>
<evidence type="ECO:0000259" key="9">
    <source>
        <dbReference type="PROSITE" id="PS50867"/>
    </source>
</evidence>
<evidence type="ECO:0000259" key="10">
    <source>
        <dbReference type="PROSITE" id="PS51015"/>
    </source>
</evidence>
<dbReference type="PROSITE" id="PS51015">
    <property type="entry name" value="YDG"/>
    <property type="match status" value="1"/>
</dbReference>
<evidence type="ECO:0000256" key="6">
    <source>
        <dbReference type="PROSITE-ProRule" id="PRU00358"/>
    </source>
</evidence>